<reference evidence="4" key="1">
    <citation type="submission" date="2016-10" db="EMBL/GenBank/DDBJ databases">
        <authorList>
            <person name="Varghese N."/>
            <person name="Submissions S."/>
        </authorList>
    </citation>
    <scope>NUCLEOTIDE SEQUENCE [LARGE SCALE GENOMIC DNA]</scope>
    <source>
        <strain evidence="4">OR362-8,ATCC BAA-1266,JCM 13504</strain>
    </source>
</reference>
<organism evidence="3 4">
    <name type="scientific">Hymenobacter arizonensis</name>
    <name type="common">Siccationidurans arizonensis</name>
    <dbReference type="NCBI Taxonomy" id="1227077"/>
    <lineage>
        <taxon>Bacteria</taxon>
        <taxon>Pseudomonadati</taxon>
        <taxon>Bacteroidota</taxon>
        <taxon>Cytophagia</taxon>
        <taxon>Cytophagales</taxon>
        <taxon>Hymenobacteraceae</taxon>
        <taxon>Hymenobacter</taxon>
    </lineage>
</organism>
<accession>A0A1I5YUX9</accession>
<dbReference type="SUPFAM" id="SSF100895">
    <property type="entry name" value="Kazal-type serine protease inhibitors"/>
    <property type="match status" value="1"/>
</dbReference>
<evidence type="ECO:0000256" key="1">
    <source>
        <dbReference type="SAM" id="SignalP"/>
    </source>
</evidence>
<dbReference type="CDD" id="cd00104">
    <property type="entry name" value="KAZAL_FS"/>
    <property type="match status" value="1"/>
</dbReference>
<sequence>MKTPRFVFAALLLALGCQRQAPPTDAATTTAACIDPSKINPEGMCTMQYEPVCGCDGKTYSNSCVANNAGVLTYTKGPCPEVKPK</sequence>
<feature type="domain" description="Kazal-like" evidence="2">
    <location>
        <begin position="27"/>
        <end position="81"/>
    </location>
</feature>
<dbReference type="EMBL" id="FOXS01000003">
    <property type="protein sequence ID" value="SFQ47982.1"/>
    <property type="molecule type" value="Genomic_DNA"/>
</dbReference>
<keyword evidence="1" id="KW-0732">Signal</keyword>
<dbReference type="InterPro" id="IPR036058">
    <property type="entry name" value="Kazal_dom_sf"/>
</dbReference>
<dbReference type="Pfam" id="PF00050">
    <property type="entry name" value="Kazal_1"/>
    <property type="match status" value="1"/>
</dbReference>
<dbReference type="Gene3D" id="3.30.60.30">
    <property type="match status" value="1"/>
</dbReference>
<dbReference type="PROSITE" id="PS51465">
    <property type="entry name" value="KAZAL_2"/>
    <property type="match status" value="1"/>
</dbReference>
<proteinExistence type="predicted"/>
<feature type="chain" id="PRO_5011521953" evidence="1">
    <location>
        <begin position="22"/>
        <end position="85"/>
    </location>
</feature>
<dbReference type="SMART" id="SM00280">
    <property type="entry name" value="KAZAL"/>
    <property type="match status" value="1"/>
</dbReference>
<feature type="signal peptide" evidence="1">
    <location>
        <begin position="1"/>
        <end position="21"/>
    </location>
</feature>
<evidence type="ECO:0000313" key="3">
    <source>
        <dbReference type="EMBL" id="SFQ47982.1"/>
    </source>
</evidence>
<evidence type="ECO:0000313" key="4">
    <source>
        <dbReference type="Proteomes" id="UP000199029"/>
    </source>
</evidence>
<dbReference type="RefSeq" id="WP_092673347.1">
    <property type="nucleotide sequence ID" value="NZ_FOXS01000003.1"/>
</dbReference>
<protein>
    <submittedName>
        <fullName evidence="3">Kazal-type serine protease inhibitor domain-containing protein</fullName>
    </submittedName>
</protein>
<dbReference type="InterPro" id="IPR002350">
    <property type="entry name" value="Kazal_dom"/>
</dbReference>
<gene>
    <name evidence="3" type="ORF">SAMN04515668_2461</name>
</gene>
<name>A0A1I5YUX9_HYMAR</name>
<dbReference type="OrthoDB" id="9800302at2"/>
<dbReference type="AlphaFoldDB" id="A0A1I5YUX9"/>
<dbReference type="Proteomes" id="UP000199029">
    <property type="component" value="Unassembled WGS sequence"/>
</dbReference>
<keyword evidence="4" id="KW-1185">Reference proteome</keyword>
<dbReference type="PROSITE" id="PS51257">
    <property type="entry name" value="PROKAR_LIPOPROTEIN"/>
    <property type="match status" value="1"/>
</dbReference>
<evidence type="ECO:0000259" key="2">
    <source>
        <dbReference type="PROSITE" id="PS51465"/>
    </source>
</evidence>
<dbReference type="STRING" id="1227077.SAMN04515668_2461"/>